<comment type="caution">
    <text evidence="2">The sequence shown here is derived from an EMBL/GenBank/DDBJ whole genome shotgun (WGS) entry which is preliminary data.</text>
</comment>
<evidence type="ECO:0000313" key="2">
    <source>
        <dbReference type="EMBL" id="CAL1534660.1"/>
    </source>
</evidence>
<feature type="non-terminal residue" evidence="2">
    <location>
        <position position="121"/>
    </location>
</feature>
<feature type="domain" description="Death" evidence="1">
    <location>
        <begin position="61"/>
        <end position="121"/>
    </location>
</feature>
<protein>
    <recommendedName>
        <fullName evidence="1">Death domain-containing protein</fullName>
    </recommendedName>
</protein>
<dbReference type="EMBL" id="CAXITT010000178">
    <property type="protein sequence ID" value="CAL1534660.1"/>
    <property type="molecule type" value="Genomic_DNA"/>
</dbReference>
<feature type="non-terminal residue" evidence="2">
    <location>
        <position position="1"/>
    </location>
</feature>
<dbReference type="Gene3D" id="1.10.533.10">
    <property type="entry name" value="Death Domain, Fas"/>
    <property type="match status" value="1"/>
</dbReference>
<dbReference type="SUPFAM" id="SSF47986">
    <property type="entry name" value="DEATH domain"/>
    <property type="match status" value="1"/>
</dbReference>
<dbReference type="InterPro" id="IPR011029">
    <property type="entry name" value="DEATH-like_dom_sf"/>
</dbReference>
<organism evidence="2 3">
    <name type="scientific">Lymnaea stagnalis</name>
    <name type="common">Great pond snail</name>
    <name type="synonym">Helix stagnalis</name>
    <dbReference type="NCBI Taxonomy" id="6523"/>
    <lineage>
        <taxon>Eukaryota</taxon>
        <taxon>Metazoa</taxon>
        <taxon>Spiralia</taxon>
        <taxon>Lophotrochozoa</taxon>
        <taxon>Mollusca</taxon>
        <taxon>Gastropoda</taxon>
        <taxon>Heterobranchia</taxon>
        <taxon>Euthyneura</taxon>
        <taxon>Panpulmonata</taxon>
        <taxon>Hygrophila</taxon>
        <taxon>Lymnaeoidea</taxon>
        <taxon>Lymnaeidae</taxon>
        <taxon>Lymnaea</taxon>
    </lineage>
</organism>
<dbReference type="Pfam" id="PF00531">
    <property type="entry name" value="Death"/>
    <property type="match status" value="1"/>
</dbReference>
<gene>
    <name evidence="2" type="ORF">GSLYS_00008619001</name>
</gene>
<evidence type="ECO:0000313" key="3">
    <source>
        <dbReference type="Proteomes" id="UP001497497"/>
    </source>
</evidence>
<evidence type="ECO:0000259" key="1">
    <source>
        <dbReference type="PROSITE" id="PS50017"/>
    </source>
</evidence>
<keyword evidence="3" id="KW-1185">Reference proteome</keyword>
<name>A0AAV2HKV2_LYMST</name>
<dbReference type="Proteomes" id="UP001497497">
    <property type="component" value="Unassembled WGS sequence"/>
</dbReference>
<sequence>QRVKDELIDGDVLLCEHLIILPKPDPETPRPLNVAPVVFSAGGIVNGDLFKFLSTHLEYSDWRQLAQLLNVKHCRIQAILRQNVNNDISQSIYDMLVTWSKRLPRSMDRIDMLSHALTCIR</sequence>
<dbReference type="PROSITE" id="PS50017">
    <property type="entry name" value="DEATH_DOMAIN"/>
    <property type="match status" value="1"/>
</dbReference>
<proteinExistence type="predicted"/>
<reference evidence="2 3" key="1">
    <citation type="submission" date="2024-04" db="EMBL/GenBank/DDBJ databases">
        <authorList>
            <consortium name="Genoscope - CEA"/>
            <person name="William W."/>
        </authorList>
    </citation>
    <scope>NUCLEOTIDE SEQUENCE [LARGE SCALE GENOMIC DNA]</scope>
</reference>
<dbReference type="GO" id="GO:0007165">
    <property type="term" value="P:signal transduction"/>
    <property type="evidence" value="ECO:0007669"/>
    <property type="project" value="InterPro"/>
</dbReference>
<dbReference type="InterPro" id="IPR000488">
    <property type="entry name" value="Death_dom"/>
</dbReference>
<accession>A0AAV2HKV2</accession>
<dbReference type="AlphaFoldDB" id="A0AAV2HKV2"/>